<evidence type="ECO:0000256" key="3">
    <source>
        <dbReference type="ARBA" id="ARBA00022692"/>
    </source>
</evidence>
<evidence type="ECO:0000256" key="1">
    <source>
        <dbReference type="ARBA" id="ARBA00004651"/>
    </source>
</evidence>
<keyword evidence="2 10" id="KW-1003">Cell membrane</keyword>
<keyword evidence="12" id="KW-1185">Reference proteome</keyword>
<evidence type="ECO:0000256" key="6">
    <source>
        <dbReference type="ARBA" id="ARBA00023303"/>
    </source>
</evidence>
<evidence type="ECO:0000256" key="7">
    <source>
        <dbReference type="ARBA" id="ARBA00035120"/>
    </source>
</evidence>
<name>A0ABX0DBD2_9MICC</name>
<keyword evidence="4 10" id="KW-1133">Transmembrane helix</keyword>
<accession>A0ABX0DBD2</accession>
<dbReference type="Pfam" id="PF02537">
    <property type="entry name" value="CRCB"/>
    <property type="match status" value="1"/>
</dbReference>
<evidence type="ECO:0000256" key="4">
    <source>
        <dbReference type="ARBA" id="ARBA00022989"/>
    </source>
</evidence>
<sequence length="163" mass="16135">MRAAPLPAFLRPRSLGLVAVGGMAGAAAREGLILLMAGTGPLPWAVLAANVSGAFLLGFMYEGLTRTGHARATSLRLLLGTGFCGGFTTYSTLAAGTLALGGIGAGGMGPGAGSPGWWWAWGWALGTVFVGALATWGGILLGTLFRPHAVNAPGAGTPESAGA</sequence>
<comment type="function">
    <text evidence="9 10">Fluoride-specific ion channel. Important for reducing fluoride concentration in the cell, thus reducing its toxicity.</text>
</comment>
<evidence type="ECO:0000256" key="9">
    <source>
        <dbReference type="ARBA" id="ARBA00049940"/>
    </source>
</evidence>
<comment type="catalytic activity">
    <reaction evidence="8">
        <text>fluoride(in) = fluoride(out)</text>
        <dbReference type="Rhea" id="RHEA:76159"/>
        <dbReference type="ChEBI" id="CHEBI:17051"/>
    </reaction>
    <physiologicalReaction direction="left-to-right" evidence="8">
        <dbReference type="Rhea" id="RHEA:76160"/>
    </physiologicalReaction>
</comment>
<feature type="binding site" evidence="10">
    <location>
        <position position="88"/>
    </location>
    <ligand>
        <name>Na(+)</name>
        <dbReference type="ChEBI" id="CHEBI:29101"/>
        <note>structural</note>
    </ligand>
</feature>
<keyword evidence="10" id="KW-0813">Transport</keyword>
<feature type="transmembrane region" description="Helical" evidence="10">
    <location>
        <begin position="120"/>
        <end position="141"/>
    </location>
</feature>
<evidence type="ECO:0000256" key="8">
    <source>
        <dbReference type="ARBA" id="ARBA00035585"/>
    </source>
</evidence>
<keyword evidence="3 10" id="KW-0812">Transmembrane</keyword>
<dbReference type="PANTHER" id="PTHR28259:SF1">
    <property type="entry name" value="FLUORIDE EXPORT PROTEIN 1-RELATED"/>
    <property type="match status" value="1"/>
</dbReference>
<gene>
    <name evidence="10" type="primary">fluC</name>
    <name evidence="10" type="synonym">crcB</name>
    <name evidence="11" type="ORF">G6N77_06670</name>
</gene>
<reference evidence="11 12" key="1">
    <citation type="submission" date="2020-02" db="EMBL/GenBank/DDBJ databases">
        <title>Genome sequence of the type strain DSM 27180 of Arthrobacter silviterrae.</title>
        <authorList>
            <person name="Gao J."/>
            <person name="Sun J."/>
        </authorList>
    </citation>
    <scope>NUCLEOTIDE SEQUENCE [LARGE SCALE GENOMIC DNA]</scope>
    <source>
        <strain evidence="11 12">DSM 27180</strain>
    </source>
</reference>
<dbReference type="HAMAP" id="MF_00454">
    <property type="entry name" value="FluC"/>
    <property type="match status" value="1"/>
</dbReference>
<comment type="subcellular location">
    <subcellularLocation>
        <location evidence="1 10">Cell membrane</location>
        <topology evidence="1 10">Multi-pass membrane protein</topology>
    </subcellularLocation>
</comment>
<dbReference type="RefSeq" id="WP_165181244.1">
    <property type="nucleotide sequence ID" value="NZ_JAAKZI010000008.1"/>
</dbReference>
<feature type="transmembrane region" description="Helical" evidence="10">
    <location>
        <begin position="77"/>
        <end position="100"/>
    </location>
</feature>
<dbReference type="InterPro" id="IPR003691">
    <property type="entry name" value="FluC"/>
</dbReference>
<feature type="binding site" evidence="10">
    <location>
        <position position="85"/>
    </location>
    <ligand>
        <name>Na(+)</name>
        <dbReference type="ChEBI" id="CHEBI:29101"/>
        <note>structural</note>
    </ligand>
</feature>
<evidence type="ECO:0000313" key="12">
    <source>
        <dbReference type="Proteomes" id="UP000479226"/>
    </source>
</evidence>
<dbReference type="Proteomes" id="UP000479226">
    <property type="component" value="Unassembled WGS sequence"/>
</dbReference>
<evidence type="ECO:0000256" key="10">
    <source>
        <dbReference type="HAMAP-Rule" id="MF_00454"/>
    </source>
</evidence>
<dbReference type="EMBL" id="JAAKZI010000008">
    <property type="protein sequence ID" value="NGN83145.1"/>
    <property type="molecule type" value="Genomic_DNA"/>
</dbReference>
<evidence type="ECO:0000256" key="5">
    <source>
        <dbReference type="ARBA" id="ARBA00023136"/>
    </source>
</evidence>
<keyword evidence="10" id="KW-0915">Sodium</keyword>
<protein>
    <recommendedName>
        <fullName evidence="10">Fluoride-specific ion channel FluC</fullName>
    </recommendedName>
</protein>
<dbReference type="PANTHER" id="PTHR28259">
    <property type="entry name" value="FLUORIDE EXPORT PROTEIN 1-RELATED"/>
    <property type="match status" value="1"/>
</dbReference>
<keyword evidence="10" id="KW-0406">Ion transport</keyword>
<proteinExistence type="inferred from homology"/>
<evidence type="ECO:0000313" key="11">
    <source>
        <dbReference type="EMBL" id="NGN83145.1"/>
    </source>
</evidence>
<keyword evidence="10" id="KW-0479">Metal-binding</keyword>
<feature type="transmembrane region" description="Helical" evidence="10">
    <location>
        <begin position="44"/>
        <end position="65"/>
    </location>
</feature>
<comment type="activity regulation">
    <text evidence="10">Na(+) is not transported, but it plays an essential structural role and its presence is essential for fluoride channel function.</text>
</comment>
<evidence type="ECO:0000256" key="2">
    <source>
        <dbReference type="ARBA" id="ARBA00022475"/>
    </source>
</evidence>
<keyword evidence="5 10" id="KW-0472">Membrane</keyword>
<organism evidence="11 12">
    <name type="scientific">Arthrobacter silviterrae</name>
    <dbReference type="NCBI Taxonomy" id="2026658"/>
    <lineage>
        <taxon>Bacteria</taxon>
        <taxon>Bacillati</taxon>
        <taxon>Actinomycetota</taxon>
        <taxon>Actinomycetes</taxon>
        <taxon>Micrococcales</taxon>
        <taxon>Micrococcaceae</taxon>
        <taxon>Arthrobacter</taxon>
    </lineage>
</organism>
<comment type="similarity">
    <text evidence="7 10">Belongs to the fluoride channel Fluc/FEX (TC 1.A.43) family.</text>
</comment>
<keyword evidence="6 10" id="KW-0407">Ion channel</keyword>
<comment type="caution">
    <text evidence="11">The sequence shown here is derived from an EMBL/GenBank/DDBJ whole genome shotgun (WGS) entry which is preliminary data.</text>
</comment>